<protein>
    <submittedName>
        <fullName evidence="1">Uncharacterized protein</fullName>
    </submittedName>
</protein>
<reference evidence="1" key="1">
    <citation type="submission" date="2015-07" db="EMBL/GenBank/DDBJ databases">
        <title>MeaNS - Measles Nucleotide Surveillance Program.</title>
        <authorList>
            <person name="Tran T."/>
            <person name="Druce J."/>
        </authorList>
    </citation>
    <scope>NUCLEOTIDE SEQUENCE</scope>
    <source>
        <strain evidence="1">UCB-OBI-ISO-001</strain>
        <tissue evidence="1">Gonad</tissue>
    </source>
</reference>
<accession>A0A0L8H1C3</accession>
<evidence type="ECO:0000313" key="1">
    <source>
        <dbReference type="EMBL" id="KOF82580.1"/>
    </source>
</evidence>
<organism evidence="1">
    <name type="scientific">Octopus bimaculoides</name>
    <name type="common">California two-spotted octopus</name>
    <dbReference type="NCBI Taxonomy" id="37653"/>
    <lineage>
        <taxon>Eukaryota</taxon>
        <taxon>Metazoa</taxon>
        <taxon>Spiralia</taxon>
        <taxon>Lophotrochozoa</taxon>
        <taxon>Mollusca</taxon>
        <taxon>Cephalopoda</taxon>
        <taxon>Coleoidea</taxon>
        <taxon>Octopodiformes</taxon>
        <taxon>Octopoda</taxon>
        <taxon>Incirrata</taxon>
        <taxon>Octopodidae</taxon>
        <taxon>Octopus</taxon>
    </lineage>
</organism>
<dbReference type="EMBL" id="KQ419696">
    <property type="protein sequence ID" value="KOF82580.1"/>
    <property type="molecule type" value="Genomic_DNA"/>
</dbReference>
<name>A0A0L8H1C3_OCTBM</name>
<dbReference type="AlphaFoldDB" id="A0A0L8H1C3"/>
<gene>
    <name evidence="1" type="ORF">OCBIM_22025119mg</name>
</gene>
<proteinExistence type="predicted"/>
<sequence length="58" mass="7035">MHWKPYHTEHDQKFIVSQTSRDHRHSVSLKLLKTFCERVQIPFLVETSNCRRLLNSQQ</sequence>